<sequence>MPPPARVAPAPPASAALATLAPFDPAPPTPQTGKQAVQGIGIYTNERTVIQILNPGMREETMVTAPTKCTNKRKGSNNKETIGGTQESRNTKKAKFRDLSKQNRKP</sequence>
<accession>A0A2P5Y138</accession>
<dbReference type="Proteomes" id="UP000239757">
    <property type="component" value="Unassembled WGS sequence"/>
</dbReference>
<organism evidence="2 3">
    <name type="scientific">Gossypium barbadense</name>
    <name type="common">Sea Island cotton</name>
    <name type="synonym">Hibiscus barbadensis</name>
    <dbReference type="NCBI Taxonomy" id="3634"/>
    <lineage>
        <taxon>Eukaryota</taxon>
        <taxon>Viridiplantae</taxon>
        <taxon>Streptophyta</taxon>
        <taxon>Embryophyta</taxon>
        <taxon>Tracheophyta</taxon>
        <taxon>Spermatophyta</taxon>
        <taxon>Magnoliopsida</taxon>
        <taxon>eudicotyledons</taxon>
        <taxon>Gunneridae</taxon>
        <taxon>Pentapetalae</taxon>
        <taxon>rosids</taxon>
        <taxon>malvids</taxon>
        <taxon>Malvales</taxon>
        <taxon>Malvaceae</taxon>
        <taxon>Malvoideae</taxon>
        <taxon>Gossypium</taxon>
    </lineage>
</organism>
<evidence type="ECO:0000256" key="1">
    <source>
        <dbReference type="SAM" id="MobiDB-lite"/>
    </source>
</evidence>
<protein>
    <submittedName>
        <fullName evidence="2">Uncharacterized protein</fullName>
    </submittedName>
</protein>
<dbReference type="EMBL" id="KZ663873">
    <property type="protein sequence ID" value="PPS09312.1"/>
    <property type="molecule type" value="Genomic_DNA"/>
</dbReference>
<evidence type="ECO:0000313" key="3">
    <source>
        <dbReference type="Proteomes" id="UP000239757"/>
    </source>
</evidence>
<dbReference type="OrthoDB" id="10499422at2759"/>
<dbReference type="AlphaFoldDB" id="A0A2P5Y138"/>
<reference evidence="2 3" key="1">
    <citation type="submission" date="2015-01" db="EMBL/GenBank/DDBJ databases">
        <title>Genome of allotetraploid Gossypium barbadense reveals genomic plasticity and fiber elongation in cotton evolution.</title>
        <authorList>
            <person name="Chen X."/>
            <person name="Liu X."/>
            <person name="Zhao B."/>
            <person name="Zheng H."/>
            <person name="Hu Y."/>
            <person name="Lu G."/>
            <person name="Yang C."/>
            <person name="Chen J."/>
            <person name="Shan C."/>
            <person name="Zhang L."/>
            <person name="Zhou Y."/>
            <person name="Wang L."/>
            <person name="Guo W."/>
            <person name="Bai Y."/>
            <person name="Ruan J."/>
            <person name="Shangguan X."/>
            <person name="Mao Y."/>
            <person name="Jiang J."/>
            <person name="Zhu Y."/>
            <person name="Lei J."/>
            <person name="Kang H."/>
            <person name="Chen S."/>
            <person name="He X."/>
            <person name="Wang R."/>
            <person name="Wang Y."/>
            <person name="Chen J."/>
            <person name="Wang L."/>
            <person name="Yu S."/>
            <person name="Wang B."/>
            <person name="Wei J."/>
            <person name="Song S."/>
            <person name="Lu X."/>
            <person name="Gao Z."/>
            <person name="Gu W."/>
            <person name="Deng X."/>
            <person name="Ma D."/>
            <person name="Wang S."/>
            <person name="Liang W."/>
            <person name="Fang L."/>
            <person name="Cai C."/>
            <person name="Zhu X."/>
            <person name="Zhou B."/>
            <person name="Zhang Y."/>
            <person name="Chen Z."/>
            <person name="Xu S."/>
            <person name="Zhu R."/>
            <person name="Wang S."/>
            <person name="Zhang T."/>
            <person name="Zhao G."/>
        </authorList>
    </citation>
    <scope>NUCLEOTIDE SEQUENCE [LARGE SCALE GENOMIC DNA]</scope>
    <source>
        <strain evidence="3">cv. Xinhai21</strain>
        <tissue evidence="2">Leaf</tissue>
    </source>
</reference>
<gene>
    <name evidence="2" type="ORF">GOBAR_AA11334</name>
</gene>
<feature type="compositionally biased region" description="Polar residues" evidence="1">
    <location>
        <begin position="78"/>
        <end position="88"/>
    </location>
</feature>
<name>A0A2P5Y138_GOSBA</name>
<evidence type="ECO:0000313" key="2">
    <source>
        <dbReference type="EMBL" id="PPS09312.1"/>
    </source>
</evidence>
<proteinExistence type="predicted"/>
<feature type="region of interest" description="Disordered" evidence="1">
    <location>
        <begin position="63"/>
        <end position="106"/>
    </location>
</feature>
<feature type="compositionally biased region" description="Basic and acidic residues" evidence="1">
    <location>
        <begin position="96"/>
        <end position="106"/>
    </location>
</feature>